<evidence type="ECO:0000313" key="1">
    <source>
        <dbReference type="EMBL" id="XCD05391.1"/>
    </source>
</evidence>
<protein>
    <submittedName>
        <fullName evidence="1">Uncharacterized protein</fullName>
    </submittedName>
</protein>
<accession>A0AAU8B292</accession>
<name>A0AAU8B292_9VIRU</name>
<organism evidence="1">
    <name type="scientific">Dulem virus 171</name>
    <dbReference type="NCBI Taxonomy" id="3145648"/>
    <lineage>
        <taxon>Viruses</taxon>
        <taxon>Monodnaviria</taxon>
        <taxon>Sangervirae</taxon>
        <taxon>Phixviricota</taxon>
        <taxon>Malgrandaviricetes</taxon>
        <taxon>Petitvirales</taxon>
        <taxon>Microviridae</taxon>
        <taxon>Microvirus</taxon>
    </lineage>
</organism>
<sequence>MSHSHSPSENVLASFRDFLKRQGFYKPQIKRADKNFFPGDLYVVTFYDELNGKQFCRMYSTYDMKAIVHSSYVFWRFV</sequence>
<reference evidence="1" key="1">
    <citation type="submission" date="2024-03" db="EMBL/GenBank/DDBJ databases">
        <title>Diverse circular DNA viruses in blood, oral, and fecal samples of captive lemurs.</title>
        <authorList>
            <person name="Paietta E.N."/>
            <person name="Kraberger S."/>
            <person name="Lund M.C."/>
            <person name="Custer J.M."/>
            <person name="Vargas K.M."/>
            <person name="Ehmke E.E."/>
            <person name="Yoder A.D."/>
            <person name="Varsani A."/>
        </authorList>
    </citation>
    <scope>NUCLEOTIDE SEQUENCE</scope>
    <source>
        <strain evidence="1">Duke_24FS_80</strain>
    </source>
</reference>
<proteinExistence type="predicted"/>
<dbReference type="EMBL" id="PP511553">
    <property type="protein sequence ID" value="XCD05391.1"/>
    <property type="molecule type" value="Genomic_DNA"/>
</dbReference>